<dbReference type="InterPro" id="IPR027417">
    <property type="entry name" value="P-loop_NTPase"/>
</dbReference>
<gene>
    <name evidence="10" type="ORF">A361_23275</name>
</gene>
<dbReference type="InterPro" id="IPR050445">
    <property type="entry name" value="Bact_polysacc_biosynth/exp"/>
</dbReference>
<keyword evidence="5 10" id="KW-0418">Kinase</keyword>
<dbReference type="CDD" id="cd05387">
    <property type="entry name" value="BY-kinase"/>
    <property type="match status" value="1"/>
</dbReference>
<evidence type="ECO:0000313" key="10">
    <source>
        <dbReference type="EMBL" id="AND41938.1"/>
    </source>
</evidence>
<evidence type="ECO:0000256" key="7">
    <source>
        <dbReference type="ARBA" id="ARBA00023137"/>
    </source>
</evidence>
<proteinExistence type="inferred from homology"/>
<keyword evidence="6" id="KW-0067">ATP-binding</keyword>
<dbReference type="NCBIfam" id="TIGR01007">
    <property type="entry name" value="eps_fam"/>
    <property type="match status" value="1"/>
</dbReference>
<evidence type="ECO:0000256" key="6">
    <source>
        <dbReference type="ARBA" id="ARBA00022840"/>
    </source>
</evidence>
<dbReference type="KEGG" id="bon:A361_23275"/>
<protein>
    <recommendedName>
        <fullName evidence="2">non-specific protein-tyrosine kinase</fullName>
        <ecNumber evidence="2">2.7.10.2</ecNumber>
    </recommendedName>
</protein>
<dbReference type="GO" id="GO:0042802">
    <property type="term" value="F:identical protein binding"/>
    <property type="evidence" value="ECO:0007669"/>
    <property type="project" value="UniProtKB-ARBA"/>
</dbReference>
<dbReference type="Pfam" id="PF13614">
    <property type="entry name" value="AAA_31"/>
    <property type="match status" value="1"/>
</dbReference>
<dbReference type="AlphaFoldDB" id="A0A160MGW1"/>
<dbReference type="EC" id="2.7.10.2" evidence="2"/>
<dbReference type="STRING" id="1196031.A361_23275"/>
<sequence>MVLNKRKSESAVRKRNLIAYTNPESIISEQYRTIRTNLYFINGERKSNTLLITSPGKWEGKSTTASNIAVSMAQQKEKVLLIDGSLRNPSVHHIFKTANNTGLTDILTGKVSFEETVISSEIGSLDILTSGTIPFNPAELLASEMMKQLLQKVSSLYDIILIDSPPVLEVTDTKILANLSNGVVLVVRKDKTKMESAIESRKVLEYARSSIVGVILNEKN</sequence>
<dbReference type="GO" id="GO:0005886">
    <property type="term" value="C:plasma membrane"/>
    <property type="evidence" value="ECO:0007669"/>
    <property type="project" value="TreeGrafter"/>
</dbReference>
<dbReference type="PANTHER" id="PTHR32309">
    <property type="entry name" value="TYROSINE-PROTEIN KINASE"/>
    <property type="match status" value="1"/>
</dbReference>
<dbReference type="Proteomes" id="UP000077856">
    <property type="component" value="Chromosome"/>
</dbReference>
<reference evidence="10 11" key="1">
    <citation type="submission" date="2016-04" db="EMBL/GenBank/DDBJ databases">
        <title>Complete genome sequence of Bacillus oceanisediminis strain 2691.</title>
        <authorList>
            <person name="Jeong H."/>
            <person name="Kim H.J."/>
            <person name="Lee D.-W."/>
        </authorList>
    </citation>
    <scope>NUCLEOTIDE SEQUENCE [LARGE SCALE GENOMIC DNA]</scope>
    <source>
        <strain evidence="10 11">2691</strain>
    </source>
</reference>
<keyword evidence="3" id="KW-0808">Transferase</keyword>
<keyword evidence="4" id="KW-0547">Nucleotide-binding</keyword>
<name>A0A160MGW1_9BACI</name>
<comment type="catalytic activity">
    <reaction evidence="8">
        <text>L-tyrosyl-[protein] + ATP = O-phospho-L-tyrosyl-[protein] + ADP + H(+)</text>
        <dbReference type="Rhea" id="RHEA:10596"/>
        <dbReference type="Rhea" id="RHEA-COMP:10136"/>
        <dbReference type="Rhea" id="RHEA-COMP:20101"/>
        <dbReference type="ChEBI" id="CHEBI:15378"/>
        <dbReference type="ChEBI" id="CHEBI:30616"/>
        <dbReference type="ChEBI" id="CHEBI:46858"/>
        <dbReference type="ChEBI" id="CHEBI:61978"/>
        <dbReference type="ChEBI" id="CHEBI:456216"/>
        <dbReference type="EC" id="2.7.10.2"/>
    </reaction>
</comment>
<evidence type="ECO:0000256" key="4">
    <source>
        <dbReference type="ARBA" id="ARBA00022741"/>
    </source>
</evidence>
<evidence type="ECO:0000256" key="5">
    <source>
        <dbReference type="ARBA" id="ARBA00022777"/>
    </source>
</evidence>
<organism evidence="10 11">
    <name type="scientific">Cytobacillus oceanisediminis 2691</name>
    <dbReference type="NCBI Taxonomy" id="1196031"/>
    <lineage>
        <taxon>Bacteria</taxon>
        <taxon>Bacillati</taxon>
        <taxon>Bacillota</taxon>
        <taxon>Bacilli</taxon>
        <taxon>Bacillales</taxon>
        <taxon>Bacillaceae</taxon>
        <taxon>Cytobacillus</taxon>
    </lineage>
</organism>
<dbReference type="RefSeq" id="WP_019383196.1">
    <property type="nucleotide sequence ID" value="NZ_CP015506.1"/>
</dbReference>
<dbReference type="InterPro" id="IPR025669">
    <property type="entry name" value="AAA_dom"/>
</dbReference>
<dbReference type="GO" id="GO:0004715">
    <property type="term" value="F:non-membrane spanning protein tyrosine kinase activity"/>
    <property type="evidence" value="ECO:0007669"/>
    <property type="project" value="UniProtKB-EC"/>
</dbReference>
<dbReference type="InterPro" id="IPR005702">
    <property type="entry name" value="Wzc-like_C"/>
</dbReference>
<evidence type="ECO:0000259" key="9">
    <source>
        <dbReference type="Pfam" id="PF13614"/>
    </source>
</evidence>
<dbReference type="EMBL" id="CP015506">
    <property type="protein sequence ID" value="AND41938.1"/>
    <property type="molecule type" value="Genomic_DNA"/>
</dbReference>
<dbReference type="PANTHER" id="PTHR32309:SF13">
    <property type="entry name" value="FERRIC ENTEROBACTIN TRANSPORT PROTEIN FEPE"/>
    <property type="match status" value="1"/>
</dbReference>
<feature type="domain" description="AAA" evidence="9">
    <location>
        <begin position="60"/>
        <end position="191"/>
    </location>
</feature>
<comment type="similarity">
    <text evidence="1">Belongs to the CpsD/CapB family.</text>
</comment>
<dbReference type="FunFam" id="3.40.50.300:FF:000527">
    <property type="entry name" value="Tyrosine-protein kinase etk"/>
    <property type="match status" value="1"/>
</dbReference>
<accession>A0A160MGW1</accession>
<evidence type="ECO:0000256" key="8">
    <source>
        <dbReference type="ARBA" id="ARBA00051245"/>
    </source>
</evidence>
<evidence type="ECO:0000256" key="2">
    <source>
        <dbReference type="ARBA" id="ARBA00011903"/>
    </source>
</evidence>
<evidence type="ECO:0000256" key="1">
    <source>
        <dbReference type="ARBA" id="ARBA00007316"/>
    </source>
</evidence>
<evidence type="ECO:0000256" key="3">
    <source>
        <dbReference type="ARBA" id="ARBA00022679"/>
    </source>
</evidence>
<dbReference type="GO" id="GO:0005524">
    <property type="term" value="F:ATP binding"/>
    <property type="evidence" value="ECO:0007669"/>
    <property type="project" value="UniProtKB-KW"/>
</dbReference>
<dbReference type="eggNOG" id="COG0489">
    <property type="taxonomic scope" value="Bacteria"/>
</dbReference>
<keyword evidence="7" id="KW-0829">Tyrosine-protein kinase</keyword>
<evidence type="ECO:0000313" key="11">
    <source>
        <dbReference type="Proteomes" id="UP000077856"/>
    </source>
</evidence>
<dbReference type="Gene3D" id="3.40.50.300">
    <property type="entry name" value="P-loop containing nucleotide triphosphate hydrolases"/>
    <property type="match status" value="1"/>
</dbReference>
<dbReference type="SUPFAM" id="SSF52540">
    <property type="entry name" value="P-loop containing nucleoside triphosphate hydrolases"/>
    <property type="match status" value="1"/>
</dbReference>